<name>A0A2H0TWZ4_9BACT</name>
<keyword evidence="13" id="KW-0234">DNA repair</keyword>
<evidence type="ECO:0000256" key="2">
    <source>
        <dbReference type="ARBA" id="ARBA00022490"/>
    </source>
</evidence>
<evidence type="ECO:0000256" key="10">
    <source>
        <dbReference type="ARBA" id="ARBA00022840"/>
    </source>
</evidence>
<keyword evidence="11" id="KW-0267">Excision nuclease</keyword>
<dbReference type="PANTHER" id="PTHR43152">
    <property type="entry name" value="UVRABC SYSTEM PROTEIN A"/>
    <property type="match status" value="1"/>
</dbReference>
<evidence type="ECO:0000256" key="6">
    <source>
        <dbReference type="ARBA" id="ARBA00022763"/>
    </source>
</evidence>
<dbReference type="PROSITE" id="PS50893">
    <property type="entry name" value="ABC_TRANSPORTER_2"/>
    <property type="match status" value="1"/>
</dbReference>
<dbReference type="EMBL" id="PFBY01000011">
    <property type="protein sequence ID" value="PIR76679.1"/>
    <property type="molecule type" value="Genomic_DNA"/>
</dbReference>
<evidence type="ECO:0000313" key="18">
    <source>
        <dbReference type="EMBL" id="PIR76679.1"/>
    </source>
</evidence>
<evidence type="ECO:0000259" key="17">
    <source>
        <dbReference type="PROSITE" id="PS50893"/>
    </source>
</evidence>
<keyword evidence="10" id="KW-0067">ATP-binding</keyword>
<dbReference type="GO" id="GO:0009380">
    <property type="term" value="C:excinuclease repair complex"/>
    <property type="evidence" value="ECO:0007669"/>
    <property type="project" value="InterPro"/>
</dbReference>
<dbReference type="PANTHER" id="PTHR43152:SF3">
    <property type="entry name" value="UVRABC SYSTEM PROTEIN A"/>
    <property type="match status" value="1"/>
</dbReference>
<dbReference type="NCBIfam" id="TIGR00630">
    <property type="entry name" value="uvra"/>
    <property type="match status" value="1"/>
</dbReference>
<evidence type="ECO:0000256" key="8">
    <source>
        <dbReference type="ARBA" id="ARBA00022771"/>
    </source>
</evidence>
<dbReference type="GO" id="GO:0004518">
    <property type="term" value="F:nuclease activity"/>
    <property type="evidence" value="ECO:0007669"/>
    <property type="project" value="UniProtKB-KW"/>
</dbReference>
<keyword evidence="8" id="KW-0863">Zinc-finger</keyword>
<evidence type="ECO:0000256" key="13">
    <source>
        <dbReference type="ARBA" id="ARBA00023204"/>
    </source>
</evidence>
<dbReference type="InterPro" id="IPR004602">
    <property type="entry name" value="UvrA"/>
</dbReference>
<dbReference type="Gene3D" id="1.20.1580.10">
    <property type="entry name" value="ABC transporter ATPase like domain"/>
    <property type="match status" value="2"/>
</dbReference>
<evidence type="ECO:0000256" key="5">
    <source>
        <dbReference type="ARBA" id="ARBA00022741"/>
    </source>
</evidence>
<dbReference type="PROSITE" id="PS00211">
    <property type="entry name" value="ABC_TRANSPORTER_1"/>
    <property type="match status" value="2"/>
</dbReference>
<evidence type="ECO:0000313" key="19">
    <source>
        <dbReference type="Proteomes" id="UP000231530"/>
    </source>
</evidence>
<dbReference type="SMART" id="SM00382">
    <property type="entry name" value="AAA"/>
    <property type="match status" value="1"/>
</dbReference>
<dbReference type="InterPro" id="IPR003439">
    <property type="entry name" value="ABC_transporter-like_ATP-bd"/>
</dbReference>
<evidence type="ECO:0000256" key="9">
    <source>
        <dbReference type="ARBA" id="ARBA00022833"/>
    </source>
</evidence>
<dbReference type="InterPro" id="IPR041552">
    <property type="entry name" value="UvrA_DNA-bd"/>
</dbReference>
<evidence type="ECO:0000256" key="3">
    <source>
        <dbReference type="ARBA" id="ARBA00022723"/>
    </source>
</evidence>
<dbReference type="SUPFAM" id="SSF52540">
    <property type="entry name" value="P-loop containing nucleoside triphosphate hydrolases"/>
    <property type="match status" value="2"/>
</dbReference>
<keyword evidence="9" id="KW-0862">Zinc</keyword>
<keyword evidence="5" id="KW-0547">Nucleotide-binding</keyword>
<dbReference type="Pfam" id="PF17755">
    <property type="entry name" value="UvrA_DNA-bind"/>
    <property type="match status" value="1"/>
</dbReference>
<keyword evidence="6" id="KW-0227">DNA damage</keyword>
<evidence type="ECO:0000256" key="1">
    <source>
        <dbReference type="ARBA" id="ARBA00004496"/>
    </source>
</evidence>
<reference evidence="19" key="1">
    <citation type="submission" date="2017-09" db="EMBL/GenBank/DDBJ databases">
        <title>Depth-based differentiation of microbial function through sediment-hosted aquifers and enrichment of novel symbionts in the deep terrestrial subsurface.</title>
        <authorList>
            <person name="Probst A.J."/>
            <person name="Ladd B."/>
            <person name="Jarett J.K."/>
            <person name="Geller-Mcgrath D.E."/>
            <person name="Sieber C.M.K."/>
            <person name="Emerson J.B."/>
            <person name="Anantharaman K."/>
            <person name="Thomas B.C."/>
            <person name="Malmstrom R."/>
            <person name="Stieglmeier M."/>
            <person name="Klingl A."/>
            <person name="Woyke T."/>
            <person name="Ryan C.M."/>
            <person name="Banfield J.F."/>
        </authorList>
    </citation>
    <scope>NUCLEOTIDE SEQUENCE [LARGE SCALE GENOMIC DNA]</scope>
</reference>
<evidence type="ECO:0000256" key="11">
    <source>
        <dbReference type="ARBA" id="ARBA00022881"/>
    </source>
</evidence>
<dbReference type="Proteomes" id="UP000231530">
    <property type="component" value="Unassembled WGS sequence"/>
</dbReference>
<evidence type="ECO:0000256" key="16">
    <source>
        <dbReference type="ARBA" id="ARBA00042156"/>
    </source>
</evidence>
<dbReference type="GO" id="GO:0016887">
    <property type="term" value="F:ATP hydrolysis activity"/>
    <property type="evidence" value="ECO:0007669"/>
    <property type="project" value="InterPro"/>
</dbReference>
<dbReference type="AlphaFoldDB" id="A0A2H0TWZ4"/>
<keyword evidence="4" id="KW-0677">Repeat</keyword>
<dbReference type="GO" id="GO:0008270">
    <property type="term" value="F:zinc ion binding"/>
    <property type="evidence" value="ECO:0007669"/>
    <property type="project" value="UniProtKB-KW"/>
</dbReference>
<gene>
    <name evidence="18" type="ORF">COU32_00790</name>
</gene>
<dbReference type="NCBIfam" id="NF001503">
    <property type="entry name" value="PRK00349.1"/>
    <property type="match status" value="1"/>
</dbReference>
<keyword evidence="7" id="KW-0228">DNA excision</keyword>
<protein>
    <recommendedName>
        <fullName evidence="15">UvrABC system protein A</fullName>
    </recommendedName>
    <alternativeName>
        <fullName evidence="16">Excinuclease ABC subunit A</fullName>
    </alternativeName>
</protein>
<evidence type="ECO:0000256" key="7">
    <source>
        <dbReference type="ARBA" id="ARBA00022769"/>
    </source>
</evidence>
<dbReference type="Gene3D" id="1.10.8.280">
    <property type="entry name" value="ABC transporter ATPase domain-like"/>
    <property type="match status" value="1"/>
</dbReference>
<dbReference type="GO" id="GO:0003677">
    <property type="term" value="F:DNA binding"/>
    <property type="evidence" value="ECO:0007669"/>
    <property type="project" value="UniProtKB-KW"/>
</dbReference>
<comment type="caution">
    <text evidence="18">The sequence shown here is derived from an EMBL/GenBank/DDBJ whole genome shotgun (WGS) entry which is preliminary data.</text>
</comment>
<dbReference type="GO" id="GO:0006289">
    <property type="term" value="P:nucleotide-excision repair"/>
    <property type="evidence" value="ECO:0007669"/>
    <property type="project" value="InterPro"/>
</dbReference>
<dbReference type="CDD" id="cd03271">
    <property type="entry name" value="ABC_UvrA_II"/>
    <property type="match status" value="1"/>
</dbReference>
<comment type="subcellular location">
    <subcellularLocation>
        <location evidence="1">Cytoplasm</location>
    </subcellularLocation>
</comment>
<sequence length="943" mass="103359">MPKQDVLSIKNARVHNLKNISLDIPKNKLTVITGLSGSGKSSLAFDTIYAEGQRRYAESLNAYARQFMDLQDKPDVDDIEGLSPTIAIDQKTISNNPRSTVGTTTEIYDYLRLLFARIGVQYCTSCHVPVRHASPGEITESVRTLIRTQRTTTIMAPLLQHAEVKQKSLLAELEQTGYNRIRINGVEHRIHDIKSLSFDKTKTYDVDIIIDDIADTKKQNVNTLIEKALELGNGSLITLTEDGDEKIYNTTPACTQCGTSFDLIEPRSFSFNSPHGACPRCTGLGITLDVDPDLVIPNPRLTLAEGAIQPWTRIVGNQHKYQELLLAVANAHTFSVDIPVKDLPQKAMDTLLYGTDGQEYQIGKKSVRYEGIVPNLVQRHTETDSDYVRKEIEAYMRERTCPVCTGKRLKETSLAVKIAEWNIADIGEMTVEEAIDAFDIIAGEKNNALTLSKTEMAVATPLAKEMLKRLHNLLDVGLYYLSLDRSVHTLSGGEAQRVRLSTQLSTGLTGVIYILDEPSIGLHPKDNDTLIATLKKLRDLHNTVIVVEHDQAMMEAADFVVDIGPGAGTGGGEVIATGTAKEIQKNNASQTGQFLSGKATIPVPKKRRKGNKKTIDIKGARAFNLKNIDVSLPLGTLTCVTGVSGSGKSSLIIDILSKALHKKFYRAKAEPGEHKSIKGMTNIKKVISIDQSPIGRTPRSNPATYTGVFTAIRDVFTNVPEAKMRGMDAGKFSFNVKGGGRCEACAGQGYVTIPMQFLSDVFVECPECEGKRYNQEALEIHYRGKTIADILSMNVEEAYSFFRDVPAIADKLRILRDVGLGYVGLGQSATTLSGGEAQRIKLATELARRSNGDTLYILDEPTTGLHFGDIVRLLEVLTQLVEKGNTVLIIEHNLDVIKSADWVIDMGPDGGKRGGMVVATGTPEQIAKEKKSYTGAYLKALLP</sequence>
<comment type="similarity">
    <text evidence="14">Belongs to the ABC transporter superfamily. UvrA family.</text>
</comment>
<keyword evidence="12" id="KW-0238">DNA-binding</keyword>
<dbReference type="InterPro" id="IPR041102">
    <property type="entry name" value="UvrA_inter"/>
</dbReference>
<dbReference type="InterPro" id="IPR003593">
    <property type="entry name" value="AAA+_ATPase"/>
</dbReference>
<dbReference type="Gene3D" id="3.30.1490.20">
    <property type="entry name" value="ATP-grasp fold, A domain"/>
    <property type="match status" value="1"/>
</dbReference>
<dbReference type="GO" id="GO:0005737">
    <property type="term" value="C:cytoplasm"/>
    <property type="evidence" value="ECO:0007669"/>
    <property type="project" value="UniProtKB-SubCell"/>
</dbReference>
<organism evidence="18 19">
    <name type="scientific">Candidatus Magasanikbacteria bacterium CG10_big_fil_rev_8_21_14_0_10_42_10</name>
    <dbReference type="NCBI Taxonomy" id="1974649"/>
    <lineage>
        <taxon>Bacteria</taxon>
        <taxon>Candidatus Magasanikiibacteriota</taxon>
    </lineage>
</organism>
<evidence type="ECO:0000256" key="15">
    <source>
        <dbReference type="ARBA" id="ARBA00039316"/>
    </source>
</evidence>
<dbReference type="GO" id="GO:0005524">
    <property type="term" value="F:ATP binding"/>
    <property type="evidence" value="ECO:0007669"/>
    <property type="project" value="UniProtKB-KW"/>
</dbReference>
<accession>A0A2H0TWZ4</accession>
<evidence type="ECO:0000256" key="14">
    <source>
        <dbReference type="ARBA" id="ARBA00038000"/>
    </source>
</evidence>
<evidence type="ECO:0000256" key="12">
    <source>
        <dbReference type="ARBA" id="ARBA00023125"/>
    </source>
</evidence>
<keyword evidence="3" id="KW-0479">Metal-binding</keyword>
<evidence type="ECO:0000256" key="4">
    <source>
        <dbReference type="ARBA" id="ARBA00022737"/>
    </source>
</evidence>
<dbReference type="Gene3D" id="3.40.50.300">
    <property type="entry name" value="P-loop containing nucleotide triphosphate hydrolases"/>
    <property type="match status" value="2"/>
</dbReference>
<feature type="domain" description="ABC transporter" evidence="17">
    <location>
        <begin position="606"/>
        <end position="939"/>
    </location>
</feature>
<dbReference type="InterPro" id="IPR017871">
    <property type="entry name" value="ABC_transporter-like_CS"/>
</dbReference>
<proteinExistence type="inferred from homology"/>
<dbReference type="Pfam" id="PF17760">
    <property type="entry name" value="UvrA_inter"/>
    <property type="match status" value="1"/>
</dbReference>
<dbReference type="InterPro" id="IPR013815">
    <property type="entry name" value="ATP_grasp_subdomain_1"/>
</dbReference>
<dbReference type="InterPro" id="IPR027417">
    <property type="entry name" value="P-loop_NTPase"/>
</dbReference>
<keyword evidence="2" id="KW-0963">Cytoplasm</keyword>